<evidence type="ECO:0000313" key="1">
    <source>
        <dbReference type="EMBL" id="MFC2998558.1"/>
    </source>
</evidence>
<evidence type="ECO:0000313" key="2">
    <source>
        <dbReference type="Proteomes" id="UP001595420"/>
    </source>
</evidence>
<proteinExistence type="predicted"/>
<dbReference type="RefSeq" id="WP_216833959.1">
    <property type="nucleotide sequence ID" value="NZ_JAFNJS010000001.1"/>
</dbReference>
<accession>A0ABV7BPK7</accession>
<gene>
    <name evidence="1" type="ORF">ACFOD3_01560</name>
</gene>
<sequence>MTAPRFGALGDGEAPAEGGESFASLLTEGEVVIERIASHRAASPAGFWYDQPGTEFVLLARGSATLGFADSTTRAMAAGDWAVLPARCRHRVVATSADALWLAVHLPPG</sequence>
<organism evidence="1 2">
    <name type="scientific">Falsiroseomonas tokyonensis</name>
    <dbReference type="NCBI Taxonomy" id="430521"/>
    <lineage>
        <taxon>Bacteria</taxon>
        <taxon>Pseudomonadati</taxon>
        <taxon>Pseudomonadota</taxon>
        <taxon>Alphaproteobacteria</taxon>
        <taxon>Acetobacterales</taxon>
        <taxon>Roseomonadaceae</taxon>
        <taxon>Falsiroseomonas</taxon>
    </lineage>
</organism>
<dbReference type="CDD" id="cd06981">
    <property type="entry name" value="cupin_reut_a1446"/>
    <property type="match status" value="1"/>
</dbReference>
<dbReference type="Proteomes" id="UP001595420">
    <property type="component" value="Unassembled WGS sequence"/>
</dbReference>
<comment type="caution">
    <text evidence="1">The sequence shown here is derived from an EMBL/GenBank/DDBJ whole genome shotgun (WGS) entry which is preliminary data.</text>
</comment>
<dbReference type="EMBL" id="JBHRSB010000001">
    <property type="protein sequence ID" value="MFC2998558.1"/>
    <property type="molecule type" value="Genomic_DNA"/>
</dbReference>
<keyword evidence="2" id="KW-1185">Reference proteome</keyword>
<reference evidence="2" key="1">
    <citation type="journal article" date="2019" name="Int. J. Syst. Evol. Microbiol.">
        <title>The Global Catalogue of Microorganisms (GCM) 10K type strain sequencing project: providing services to taxonomists for standard genome sequencing and annotation.</title>
        <authorList>
            <consortium name="The Broad Institute Genomics Platform"/>
            <consortium name="The Broad Institute Genome Sequencing Center for Infectious Disease"/>
            <person name="Wu L."/>
            <person name="Ma J."/>
        </authorList>
    </citation>
    <scope>NUCLEOTIDE SEQUENCE [LARGE SCALE GENOMIC DNA]</scope>
    <source>
        <strain evidence="2">CGMCC 1.16855</strain>
    </source>
</reference>
<name>A0ABV7BPK7_9PROT</name>
<protein>
    <submittedName>
        <fullName evidence="1">Cupin</fullName>
    </submittedName>
</protein>